<evidence type="ECO:0000313" key="4">
    <source>
        <dbReference type="EMBL" id="BBQ05428.1"/>
    </source>
</evidence>
<dbReference type="GO" id="GO:0043531">
    <property type="term" value="F:ADP binding"/>
    <property type="evidence" value="ECO:0007669"/>
    <property type="project" value="TreeGrafter"/>
</dbReference>
<dbReference type="AlphaFoldDB" id="A0A679EN19"/>
<gene>
    <name evidence="4" type="primary">atp1</name>
</gene>
<keyword evidence="2" id="KW-0813">Transport</keyword>
<evidence type="ECO:0000256" key="1">
    <source>
        <dbReference type="ARBA" id="ARBA00008936"/>
    </source>
</evidence>
<dbReference type="GO" id="GO:0005524">
    <property type="term" value="F:ATP binding"/>
    <property type="evidence" value="ECO:0007669"/>
    <property type="project" value="UniProtKB-KW"/>
</dbReference>
<reference evidence="4" key="1">
    <citation type="submission" date="2019-12" db="EMBL/GenBank/DDBJ databases">
        <title>Mitochondrial genomes of Hemiarma marina and Leucocryptos marina revised the evolution of cytochrome c maturation in Cryptista.</title>
        <authorList>
            <person name="Nishimura Y."/>
            <person name="Kume K."/>
            <person name="Sonehara K."/>
            <person name="Tanifuji G."/>
            <person name="Shiratori T."/>
            <person name="Ishida K."/>
            <person name="Hashimoto T."/>
            <person name="Inagaki Y."/>
            <person name="Ohkuma M."/>
        </authorList>
    </citation>
    <scope>NUCLEOTIDE SEQUENCE</scope>
    <source>
        <strain evidence="4">NIES-1335</strain>
    </source>
</reference>
<dbReference type="Gene3D" id="2.40.30.20">
    <property type="match status" value="1"/>
</dbReference>
<name>A0A679EN19_LEUMA</name>
<keyword evidence="4" id="KW-0496">Mitochondrion</keyword>
<dbReference type="GO" id="GO:0045259">
    <property type="term" value="C:proton-transporting ATP synthase complex"/>
    <property type="evidence" value="ECO:0007669"/>
    <property type="project" value="InterPro"/>
</dbReference>
<dbReference type="InterPro" id="IPR005294">
    <property type="entry name" value="ATP_synth_F1_asu"/>
</dbReference>
<evidence type="ECO:0000259" key="3">
    <source>
        <dbReference type="Pfam" id="PF02874"/>
    </source>
</evidence>
<dbReference type="GeneID" id="43959875"/>
<dbReference type="GO" id="GO:0046933">
    <property type="term" value="F:proton-transporting ATP synthase activity, rotational mechanism"/>
    <property type="evidence" value="ECO:0007669"/>
    <property type="project" value="InterPro"/>
</dbReference>
<dbReference type="InterPro" id="IPR004100">
    <property type="entry name" value="ATPase_F1/V1/A1_a/bsu_N"/>
</dbReference>
<dbReference type="InterPro" id="IPR023366">
    <property type="entry name" value="ATP_synth_asu-like_sf"/>
</dbReference>
<geneLocation type="mitochondrion" evidence="4"/>
<accession>A0A679EN19</accession>
<proteinExistence type="inferred from homology"/>
<dbReference type="SUPFAM" id="SSF50615">
    <property type="entry name" value="N-terminal domain of alpha and beta subunits of F1 ATP synthase"/>
    <property type="match status" value="1"/>
</dbReference>
<dbReference type="PANTHER" id="PTHR48082">
    <property type="entry name" value="ATP SYNTHASE SUBUNIT ALPHA, MITOCHONDRIAL"/>
    <property type="match status" value="1"/>
</dbReference>
<organism evidence="4">
    <name type="scientific">Leucocryptos marina</name>
    <name type="common">Marine flagellate</name>
    <name type="synonym">Bodo marinus</name>
    <dbReference type="NCBI Taxonomy" id="299206"/>
    <lineage>
        <taxon>Eukaryota</taxon>
        <taxon>Cryptophyceae</taxon>
        <taxon>Kathablepharidacea</taxon>
        <taxon>Katablepharidaceae</taxon>
        <taxon>Leucocryptos</taxon>
    </lineage>
</organism>
<comment type="similarity">
    <text evidence="1">Belongs to the ATPase alpha/beta chains family.</text>
</comment>
<dbReference type="EMBL" id="LC515368">
    <property type="protein sequence ID" value="BBQ05428.1"/>
    <property type="molecule type" value="Genomic_DNA"/>
</dbReference>
<dbReference type="RefSeq" id="YP_009730098.1">
    <property type="nucleotide sequence ID" value="NC_045933.1"/>
</dbReference>
<protein>
    <submittedName>
        <fullName evidence="4">ATP synthase F1 subunit alpha</fullName>
    </submittedName>
</protein>
<dbReference type="InterPro" id="IPR036121">
    <property type="entry name" value="ATPase_F1/V1/A1_a/bsu_N_sf"/>
</dbReference>
<feature type="domain" description="ATPase F1/V1/A1 complex alpha/beta subunit N-terminal" evidence="3">
    <location>
        <begin position="24"/>
        <end position="58"/>
    </location>
</feature>
<evidence type="ECO:0000256" key="2">
    <source>
        <dbReference type="ARBA" id="ARBA00022448"/>
    </source>
</evidence>
<sequence length="68" mass="7558">MNFQSELSGLLEERISRYYQDLNVEEVGTVRSIDDGIAGVYGLQNVQAGEMVEFSSGVALKCTVKRKK</sequence>
<dbReference type="PANTHER" id="PTHR48082:SF2">
    <property type="entry name" value="ATP SYNTHASE SUBUNIT ALPHA, MITOCHONDRIAL"/>
    <property type="match status" value="1"/>
</dbReference>
<dbReference type="Pfam" id="PF02874">
    <property type="entry name" value="ATP-synt_ab_N"/>
    <property type="match status" value="1"/>
</dbReference>